<dbReference type="eggNOG" id="ENOG502ZA1I">
    <property type="taxonomic scope" value="Bacteria"/>
</dbReference>
<name>A0A096B4T2_FLAPL</name>
<dbReference type="RefSeq" id="WP_024724812.1">
    <property type="nucleotide sequence ID" value="NZ_KN174165.1"/>
</dbReference>
<keyword evidence="1" id="KW-0472">Membrane</keyword>
<dbReference type="AlphaFoldDB" id="A0A096B4T2"/>
<evidence type="ECO:0000256" key="1">
    <source>
        <dbReference type="SAM" id="Phobius"/>
    </source>
</evidence>
<feature type="transmembrane region" description="Helical" evidence="1">
    <location>
        <begin position="125"/>
        <end position="144"/>
    </location>
</feature>
<evidence type="ECO:0000313" key="2">
    <source>
        <dbReference type="EMBL" id="KGF54075.1"/>
    </source>
</evidence>
<dbReference type="Proteomes" id="UP000029585">
    <property type="component" value="Unassembled WGS sequence"/>
</dbReference>
<sequence length="237" mass="25322">MELEYLKVANNPIMWISVLPGVLLVIVQAIVLSRRAIVSGRKMGITERQFKSAIRSSALASIGPSLIIVTGMIALLSSMGGPIAWMRLAYIGAVNFELSAADRAASAVGCTLGTSNMTMEAFACAVYTMVICCLGWILVSALFAHKMGDLRDRVAGNNKAKMSVISVAGGMGAYGYQCFNRGIVLAGPDAQTMTVIFGFGIMFALAIYGKKKNVAWVRKFGMMIAMFSGMLLGSFFL</sequence>
<feature type="transmembrane region" description="Helical" evidence="1">
    <location>
        <begin position="190"/>
        <end position="208"/>
    </location>
</feature>
<feature type="transmembrane region" description="Helical" evidence="1">
    <location>
        <begin position="164"/>
        <end position="184"/>
    </location>
</feature>
<comment type="caution">
    <text evidence="2">The sequence shown here is derived from an EMBL/GenBank/DDBJ whole genome shotgun (WGS) entry which is preliminary data.</text>
</comment>
<feature type="transmembrane region" description="Helical" evidence="1">
    <location>
        <begin position="12"/>
        <end position="32"/>
    </location>
</feature>
<evidence type="ECO:0000313" key="3">
    <source>
        <dbReference type="Proteomes" id="UP000029585"/>
    </source>
</evidence>
<dbReference type="EMBL" id="ADLO01000096">
    <property type="protein sequence ID" value="KGF54075.1"/>
    <property type="molecule type" value="Genomic_DNA"/>
</dbReference>
<dbReference type="HOGENOM" id="CLU_101764_0_0_9"/>
<dbReference type="Pfam" id="PF16481">
    <property type="entry name" value="DUF5058"/>
    <property type="match status" value="1"/>
</dbReference>
<feature type="transmembrane region" description="Helical" evidence="1">
    <location>
        <begin position="53"/>
        <end position="76"/>
    </location>
</feature>
<accession>A0A096B4T2</accession>
<keyword evidence="1" id="KW-1133">Transmembrane helix</keyword>
<dbReference type="InterPro" id="IPR032479">
    <property type="entry name" value="DUF5058"/>
</dbReference>
<feature type="transmembrane region" description="Helical" evidence="1">
    <location>
        <begin position="220"/>
        <end position="236"/>
    </location>
</feature>
<dbReference type="PATRIC" id="fig|742738.3.peg.3263"/>
<reference evidence="2 3" key="1">
    <citation type="submission" date="2011-08" db="EMBL/GenBank/DDBJ databases">
        <title>The Genome Sequence of Clostridium orbiscindens 1_3_50AFAA.</title>
        <authorList>
            <consortium name="The Broad Institute Genome Sequencing Platform"/>
            <person name="Earl A."/>
            <person name="Ward D."/>
            <person name="Feldgarden M."/>
            <person name="Gevers D."/>
            <person name="Daigneault M."/>
            <person name="Strauss J."/>
            <person name="Allen-Vercoe E."/>
            <person name="Young S.K."/>
            <person name="Zeng Q."/>
            <person name="Gargeya S."/>
            <person name="Fitzgerald M."/>
            <person name="Haas B."/>
            <person name="Abouelleil A."/>
            <person name="Alvarado L."/>
            <person name="Arachchi H.M."/>
            <person name="Berlin A."/>
            <person name="Brown A."/>
            <person name="Chapman S.B."/>
            <person name="Chen Z."/>
            <person name="Dunbar C."/>
            <person name="Freedman E."/>
            <person name="Gearin G."/>
            <person name="Gellesch M."/>
            <person name="Goldberg J."/>
            <person name="Griggs A."/>
            <person name="Gujja S."/>
            <person name="Heiman D."/>
            <person name="Howarth C."/>
            <person name="Larson L."/>
            <person name="Lui A."/>
            <person name="MacDonald P.J.P."/>
            <person name="Montmayeur A."/>
            <person name="Murphy C."/>
            <person name="Neiman D."/>
            <person name="Pearson M."/>
            <person name="Priest M."/>
            <person name="Roberts A."/>
            <person name="Saif S."/>
            <person name="Shea T."/>
            <person name="Shenoy N."/>
            <person name="Sisk P."/>
            <person name="Stolte C."/>
            <person name="Sykes S."/>
            <person name="Wortman J."/>
            <person name="Nusbaum C."/>
            <person name="Birren B."/>
        </authorList>
    </citation>
    <scope>NUCLEOTIDE SEQUENCE [LARGE SCALE GENOMIC DNA]</scope>
    <source>
        <strain evidence="2 3">1_3_50AFAA</strain>
    </source>
</reference>
<evidence type="ECO:0008006" key="4">
    <source>
        <dbReference type="Google" id="ProtNLM"/>
    </source>
</evidence>
<gene>
    <name evidence="2" type="ORF">HMPREF9460_03171</name>
</gene>
<protein>
    <recommendedName>
        <fullName evidence="4">DUF5058 domain-containing protein</fullName>
    </recommendedName>
</protein>
<proteinExistence type="predicted"/>
<keyword evidence="1" id="KW-0812">Transmembrane</keyword>
<organism evidence="2 3">
    <name type="scientific">Flavonifractor plautii 1_3_50AFAA</name>
    <dbReference type="NCBI Taxonomy" id="742738"/>
    <lineage>
        <taxon>Bacteria</taxon>
        <taxon>Bacillati</taxon>
        <taxon>Bacillota</taxon>
        <taxon>Clostridia</taxon>
        <taxon>Eubacteriales</taxon>
        <taxon>Oscillospiraceae</taxon>
        <taxon>Flavonifractor</taxon>
    </lineage>
</organism>
<keyword evidence="3" id="KW-1185">Reference proteome</keyword>